<comment type="caution">
    <text evidence="2">The sequence shown here is derived from an EMBL/GenBank/DDBJ whole genome shotgun (WGS) entry which is preliminary data.</text>
</comment>
<proteinExistence type="predicted"/>
<feature type="compositionally biased region" description="Basic and acidic residues" evidence="1">
    <location>
        <begin position="59"/>
        <end position="69"/>
    </location>
</feature>
<accession>A0A150N4F3</accession>
<reference evidence="2 3" key="1">
    <citation type="submission" date="2016-01" db="EMBL/GenBank/DDBJ databases">
        <title>Draft Genome Sequences of Seven Thermophilic Sporeformers Isolated from Foods.</title>
        <authorList>
            <person name="Berendsen E.M."/>
            <person name="Wells-Bennik M.H."/>
            <person name="Krawcyk A.O."/>
            <person name="De Jong A."/>
            <person name="Holsappel S."/>
            <person name="Eijlander R.T."/>
            <person name="Kuipers O.P."/>
        </authorList>
    </citation>
    <scope>NUCLEOTIDE SEQUENCE [LARGE SCALE GENOMIC DNA]</scope>
    <source>
        <strain evidence="2 3">B4110</strain>
    </source>
</reference>
<evidence type="ECO:0000313" key="2">
    <source>
        <dbReference type="EMBL" id="KYD31544.1"/>
    </source>
</evidence>
<dbReference type="Proteomes" id="UP000075324">
    <property type="component" value="Unassembled WGS sequence"/>
</dbReference>
<organism evidence="2 3">
    <name type="scientific">Parageobacillus toebii</name>
    <dbReference type="NCBI Taxonomy" id="153151"/>
    <lineage>
        <taxon>Bacteria</taxon>
        <taxon>Bacillati</taxon>
        <taxon>Bacillota</taxon>
        <taxon>Bacilli</taxon>
        <taxon>Bacillales</taxon>
        <taxon>Anoxybacillaceae</taxon>
        <taxon>Parageobacillus</taxon>
    </lineage>
</organism>
<feature type="region of interest" description="Disordered" evidence="1">
    <location>
        <begin position="48"/>
        <end position="69"/>
    </location>
</feature>
<dbReference type="AlphaFoldDB" id="A0A150N4F3"/>
<gene>
    <name evidence="2" type="ORF">B4110_1960</name>
</gene>
<feature type="region of interest" description="Disordered" evidence="1">
    <location>
        <begin position="1"/>
        <end position="25"/>
    </location>
</feature>
<dbReference type="EMBL" id="LQYW01000034">
    <property type="protein sequence ID" value="KYD31544.1"/>
    <property type="molecule type" value="Genomic_DNA"/>
</dbReference>
<sequence>MDGSFENMGGDTMEKHPSKRQFQQDLDQYNMDNVINAPKNYVYRVGYEASSGNPAGNHNEAKKTRDLQQ</sequence>
<name>A0A150N4F3_9BACL</name>
<evidence type="ECO:0000256" key="1">
    <source>
        <dbReference type="SAM" id="MobiDB-lite"/>
    </source>
</evidence>
<evidence type="ECO:0000313" key="3">
    <source>
        <dbReference type="Proteomes" id="UP000075324"/>
    </source>
</evidence>
<dbReference type="PATRIC" id="fig|153151.4.peg.2249"/>
<protein>
    <submittedName>
        <fullName evidence="2">Uncharacterized protein</fullName>
    </submittedName>
</protein>